<dbReference type="Gene3D" id="1.25.40.10">
    <property type="entry name" value="Tetratricopeptide repeat domain"/>
    <property type="match status" value="1"/>
</dbReference>
<gene>
    <name evidence="1" type="ORF">FCI23_07135</name>
</gene>
<dbReference type="SUPFAM" id="SSF48452">
    <property type="entry name" value="TPR-like"/>
    <property type="match status" value="1"/>
</dbReference>
<evidence type="ECO:0000313" key="2">
    <source>
        <dbReference type="Proteomes" id="UP000305778"/>
    </source>
</evidence>
<proteinExistence type="predicted"/>
<dbReference type="InterPro" id="IPR011990">
    <property type="entry name" value="TPR-like_helical_dom_sf"/>
</dbReference>
<organism evidence="1 2">
    <name type="scientific">Actinacidiphila oryziradicis</name>
    <dbReference type="NCBI Taxonomy" id="2571141"/>
    <lineage>
        <taxon>Bacteria</taxon>
        <taxon>Bacillati</taxon>
        <taxon>Actinomycetota</taxon>
        <taxon>Actinomycetes</taxon>
        <taxon>Kitasatosporales</taxon>
        <taxon>Streptomycetaceae</taxon>
        <taxon>Actinacidiphila</taxon>
    </lineage>
</organism>
<evidence type="ECO:0000313" key="1">
    <source>
        <dbReference type="EMBL" id="TKA12269.1"/>
    </source>
</evidence>
<dbReference type="OrthoDB" id="4332031at2"/>
<keyword evidence="2" id="KW-1185">Reference proteome</keyword>
<dbReference type="EMBL" id="SUMC01000005">
    <property type="protein sequence ID" value="TKA12269.1"/>
    <property type="molecule type" value="Genomic_DNA"/>
</dbReference>
<sequence length="407" mass="44069">MTDHKVPANKLASLVNTALASLEGTYGTTTERAVFRWLSGETRWPLPPTRAALEHITGLTCTQLGFRPKDGTPSPPAPEEDPVYRRAFIAAASAAGATLATPANTAPRRLGSGDVARLNAKLAAVVSMDDRYGGTPELEAHATALTTETLDLQQNGTSSARVRSELYAVAAAFITSAMWAAIDGRRLDAAQGHLNHAVTLAGLAGDPAVQFRVWGHASVLYRQLGRHTDAMAAAEASRATGITRRDPMYASLALARLAVDHADLGDTRTALRTLGQAQDAFDRADPTLRRPPWMRFYDRAELDSLALFTHLQLGRWDEAEHHAHRSLAYLRPDLHRNRALTHANLALAQLGQGELEPALATAQTIPPEMARKGRIGKLLSDFTRRMTDLAPGSAGQRTWTEHRKAQA</sequence>
<dbReference type="Proteomes" id="UP000305778">
    <property type="component" value="Unassembled WGS sequence"/>
</dbReference>
<protein>
    <submittedName>
        <fullName evidence="1">Tat pathway signal protein</fullName>
    </submittedName>
</protein>
<dbReference type="AlphaFoldDB" id="A0A4V6WJC2"/>
<reference evidence="1 2" key="1">
    <citation type="submission" date="2019-04" db="EMBL/GenBank/DDBJ databases">
        <title>Streptomyces oryziradicis sp. nov., a novel actinomycete isolated from rhizosphere soil of rice (Oryza sativa L.).</title>
        <authorList>
            <person name="Li C."/>
        </authorList>
    </citation>
    <scope>NUCLEOTIDE SEQUENCE [LARGE SCALE GENOMIC DNA]</scope>
    <source>
        <strain evidence="1 2">NEAU-C40</strain>
    </source>
</reference>
<name>A0A4V6WJC2_9ACTN</name>
<accession>A0A4V6WJC2</accession>
<comment type="caution">
    <text evidence="1">The sequence shown here is derived from an EMBL/GenBank/DDBJ whole genome shotgun (WGS) entry which is preliminary data.</text>
</comment>